<dbReference type="PROSITE" id="PS50206">
    <property type="entry name" value="RHODANESE_3"/>
    <property type="match status" value="1"/>
</dbReference>
<dbReference type="PANTHER" id="PTHR43031:SF1">
    <property type="entry name" value="PYRIDINE NUCLEOTIDE-DISULPHIDE OXIDOREDUCTASE"/>
    <property type="match status" value="1"/>
</dbReference>
<dbReference type="InterPro" id="IPR036873">
    <property type="entry name" value="Rhodanese-like_dom_sf"/>
</dbReference>
<feature type="domain" description="Rhodanese" evidence="1">
    <location>
        <begin position="54"/>
        <end position="142"/>
    </location>
</feature>
<dbReference type="Gene3D" id="3.40.250.10">
    <property type="entry name" value="Rhodanese-like domain"/>
    <property type="match status" value="1"/>
</dbReference>
<evidence type="ECO:0000313" key="2">
    <source>
        <dbReference type="EMBL" id="SNQ60229.1"/>
    </source>
</evidence>
<organism evidence="2 3">
    <name type="scientific">Candidatus Methanoperedens nitratireducens</name>
    <dbReference type="NCBI Taxonomy" id="1392998"/>
    <lineage>
        <taxon>Archaea</taxon>
        <taxon>Methanobacteriati</taxon>
        <taxon>Methanobacteriota</taxon>
        <taxon>Stenosarchaea group</taxon>
        <taxon>Methanomicrobia</taxon>
        <taxon>Methanosarcinales</taxon>
        <taxon>ANME-2 cluster</taxon>
        <taxon>Candidatus Methanoperedentaceae</taxon>
        <taxon>Candidatus Methanoperedens</taxon>
    </lineage>
</organism>
<dbReference type="CDD" id="cd00158">
    <property type="entry name" value="RHOD"/>
    <property type="match status" value="1"/>
</dbReference>
<dbReference type="Proteomes" id="UP000218615">
    <property type="component" value="Unassembled WGS sequence"/>
</dbReference>
<evidence type="ECO:0000313" key="3">
    <source>
        <dbReference type="Proteomes" id="UP000218615"/>
    </source>
</evidence>
<dbReference type="PANTHER" id="PTHR43031">
    <property type="entry name" value="FAD-DEPENDENT OXIDOREDUCTASE"/>
    <property type="match status" value="1"/>
</dbReference>
<accession>A0A284VLY7</accession>
<gene>
    <name evidence="2" type="ORF">MNV_1700007</name>
</gene>
<evidence type="ECO:0000259" key="1">
    <source>
        <dbReference type="PROSITE" id="PS50206"/>
    </source>
</evidence>
<dbReference type="FunFam" id="3.40.250.10:FF:000049">
    <property type="entry name" value="Phage shock protein E"/>
    <property type="match status" value="1"/>
</dbReference>
<sequence>MRGKGKGMNIMKKFFIVVFMTLTLVSALSGCATKPPEKAQYIDISVQQAKEMIDKGEVFILDVRTQEEYNAGHIRNSTLIPVQDLSKRLNEVPRDRKILVYCRTGGRSAAASEILVNNGFTRIYNMKGGIIEWTTAGYEVVK</sequence>
<dbReference type="Pfam" id="PF00581">
    <property type="entry name" value="Rhodanese"/>
    <property type="match status" value="1"/>
</dbReference>
<dbReference type="SUPFAM" id="SSF52821">
    <property type="entry name" value="Rhodanese/Cell cycle control phosphatase"/>
    <property type="match status" value="1"/>
</dbReference>
<proteinExistence type="predicted"/>
<dbReference type="SMART" id="SM00450">
    <property type="entry name" value="RHOD"/>
    <property type="match status" value="1"/>
</dbReference>
<dbReference type="InterPro" id="IPR050229">
    <property type="entry name" value="GlpE_sulfurtransferase"/>
</dbReference>
<dbReference type="GO" id="GO:0004792">
    <property type="term" value="F:thiosulfate-cyanide sulfurtransferase activity"/>
    <property type="evidence" value="ECO:0007669"/>
    <property type="project" value="UniProtKB-EC"/>
</dbReference>
<dbReference type="EC" id="2.8.1.1" evidence="2"/>
<name>A0A284VLY7_9EURY</name>
<reference evidence="3" key="1">
    <citation type="submission" date="2017-06" db="EMBL/GenBank/DDBJ databases">
        <authorList>
            <person name="Cremers G."/>
        </authorList>
    </citation>
    <scope>NUCLEOTIDE SEQUENCE [LARGE SCALE GENOMIC DNA]</scope>
</reference>
<keyword evidence="3" id="KW-1185">Reference proteome</keyword>
<keyword evidence="2" id="KW-0808">Transferase</keyword>
<protein>
    <submittedName>
        <fullName evidence="2">Putative Thiosulfate sulfurtransferase</fullName>
        <ecNumber evidence="2">2.8.1.1</ecNumber>
    </submittedName>
</protein>
<dbReference type="InterPro" id="IPR001763">
    <property type="entry name" value="Rhodanese-like_dom"/>
</dbReference>
<dbReference type="AlphaFoldDB" id="A0A284VLY7"/>
<dbReference type="EMBL" id="FZMP01000080">
    <property type="protein sequence ID" value="SNQ60229.1"/>
    <property type="molecule type" value="Genomic_DNA"/>
</dbReference>
<dbReference type="RefSeq" id="WP_256999970.1">
    <property type="nucleotide sequence ID" value="NZ_FZMP01000080.1"/>
</dbReference>
<dbReference type="PROSITE" id="PS51257">
    <property type="entry name" value="PROKAR_LIPOPROTEIN"/>
    <property type="match status" value="1"/>
</dbReference>